<evidence type="ECO:0000256" key="6">
    <source>
        <dbReference type="SAM" id="MobiDB-lite"/>
    </source>
</evidence>
<evidence type="ECO:0000256" key="5">
    <source>
        <dbReference type="ARBA" id="ARBA00022737"/>
    </source>
</evidence>
<evidence type="ECO:0000256" key="4">
    <source>
        <dbReference type="ARBA" id="ARBA00022574"/>
    </source>
</evidence>
<evidence type="ECO:0000313" key="7">
    <source>
        <dbReference type="EMBL" id="PAA64663.1"/>
    </source>
</evidence>
<dbReference type="GO" id="GO:0005634">
    <property type="term" value="C:nucleus"/>
    <property type="evidence" value="ECO:0007669"/>
    <property type="project" value="TreeGrafter"/>
</dbReference>
<evidence type="ECO:0000256" key="2">
    <source>
        <dbReference type="ARBA" id="ARBA00005434"/>
    </source>
</evidence>
<comment type="function">
    <text evidence="1">Specifically binds 5-hydroxymethylcytosine (5hmC), suggesting that it acts as a specific reader of 5hmC.</text>
</comment>
<feature type="non-terminal residue" evidence="7">
    <location>
        <position position="1"/>
    </location>
</feature>
<keyword evidence="8" id="KW-1185">Reference proteome</keyword>
<gene>
    <name evidence="7" type="ORF">BOX15_Mlig022997g1</name>
</gene>
<name>A0A267ESY4_9PLAT</name>
<dbReference type="PANTHER" id="PTHR14773">
    <property type="entry name" value="WD REPEAT-CONTAINING PROTEIN 76"/>
    <property type="match status" value="1"/>
</dbReference>
<feature type="compositionally biased region" description="Polar residues" evidence="6">
    <location>
        <begin position="1"/>
        <end position="11"/>
    </location>
</feature>
<dbReference type="Gene3D" id="2.130.10.10">
    <property type="entry name" value="YVTN repeat-like/Quinoprotein amine dehydrogenase"/>
    <property type="match status" value="1"/>
</dbReference>
<proteinExistence type="inferred from homology"/>
<dbReference type="OrthoDB" id="9890280at2759"/>
<feature type="compositionally biased region" description="Basic residues" evidence="6">
    <location>
        <begin position="98"/>
        <end position="113"/>
    </location>
</feature>
<evidence type="ECO:0000256" key="3">
    <source>
        <dbReference type="ARBA" id="ARBA00021234"/>
    </source>
</evidence>
<dbReference type="GO" id="GO:2000001">
    <property type="term" value="P:regulation of DNA damage checkpoint"/>
    <property type="evidence" value="ECO:0007669"/>
    <property type="project" value="TreeGrafter"/>
</dbReference>
<accession>A0A267ESY4</accession>
<comment type="similarity">
    <text evidence="2">Belongs to the WD repeat DDB2/WDR76 family.</text>
</comment>
<dbReference type="InterPro" id="IPR015943">
    <property type="entry name" value="WD40/YVTN_repeat-like_dom_sf"/>
</dbReference>
<reference evidence="7 8" key="1">
    <citation type="submission" date="2017-06" db="EMBL/GenBank/DDBJ databases">
        <title>A platform for efficient transgenesis in Macrostomum lignano, a flatworm model organism for stem cell research.</title>
        <authorList>
            <person name="Berezikov E."/>
        </authorList>
    </citation>
    <scope>NUCLEOTIDE SEQUENCE [LARGE SCALE GENOMIC DNA]</scope>
    <source>
        <strain evidence="7">DV1</strain>
        <tissue evidence="7">Whole organism</tissue>
    </source>
</reference>
<evidence type="ECO:0000256" key="1">
    <source>
        <dbReference type="ARBA" id="ARBA00002530"/>
    </source>
</evidence>
<sequence length="558" mass="60179">KMSKRNVSNIENVPAPAGPSAKAPRIASGGNSMSEYERARLQRINENQALLGNLNIALPRFKPTPAPVKPRVRPLPTTTSSSSNVGIDEEYQPPSAKQPRRASVRRAPKRRSARIAAADRIKRASTNSLDGDVLLPPSPKRRSRRIGAMAPNSAALGETASTSDSADEAESESDDEPERGRLDLASELADLLAQVKPFSSDNDEENEKKAKNKTNDNGFTTNNMRFLCSMRPLQKRIFSLALRDDGTAQQPLLGAAGDTKGTIGLFALTNNNESDAVLTGRLHTDRVTELAFGPGDASHLLFTASYDGLVRFVDLNACVGDEISDELRNERLGVTALACLPSGGVAQVGEGLAVGGEDGLLRILDRRTGKFSELTANCCRRVVKCIDPHPGPGRGHLCLTACLDGSVNLWDLRSTKEPLGDFSQGRSADSAYWSPTGDMRFLTTSLNDTVRVYDADSGDGEPLLSISHDNFTTRYLSNFRAIWCPSGAAGDSGPIAIGSMYKQQRRIEIYSPESGRLIDCVWDENLTTVTSLVRWQKSRGILCGGNSSGKVFVFGQAA</sequence>
<evidence type="ECO:0000313" key="8">
    <source>
        <dbReference type="Proteomes" id="UP000215902"/>
    </source>
</evidence>
<feature type="region of interest" description="Disordered" evidence="6">
    <location>
        <begin position="1"/>
        <end position="34"/>
    </location>
</feature>
<dbReference type="EMBL" id="NIVC01001730">
    <property type="protein sequence ID" value="PAA64663.1"/>
    <property type="molecule type" value="Genomic_DNA"/>
</dbReference>
<organism evidence="7 8">
    <name type="scientific">Macrostomum lignano</name>
    <dbReference type="NCBI Taxonomy" id="282301"/>
    <lineage>
        <taxon>Eukaryota</taxon>
        <taxon>Metazoa</taxon>
        <taxon>Spiralia</taxon>
        <taxon>Lophotrochozoa</taxon>
        <taxon>Platyhelminthes</taxon>
        <taxon>Rhabditophora</taxon>
        <taxon>Macrostomorpha</taxon>
        <taxon>Macrostomida</taxon>
        <taxon>Macrostomidae</taxon>
        <taxon>Macrostomum</taxon>
    </lineage>
</organism>
<dbReference type="STRING" id="282301.A0A267ESY4"/>
<dbReference type="SMART" id="SM00320">
    <property type="entry name" value="WD40"/>
    <property type="match status" value="4"/>
</dbReference>
<protein>
    <recommendedName>
        <fullName evidence="3">WD repeat-containing protein 76</fullName>
    </recommendedName>
</protein>
<feature type="compositionally biased region" description="Acidic residues" evidence="6">
    <location>
        <begin position="165"/>
        <end position="177"/>
    </location>
</feature>
<dbReference type="AlphaFoldDB" id="A0A267ESY4"/>
<feature type="compositionally biased region" description="Polar residues" evidence="6">
    <location>
        <begin position="76"/>
        <end position="85"/>
    </location>
</feature>
<dbReference type="InterPro" id="IPR050853">
    <property type="entry name" value="WD_repeat_DNA-damage-binding"/>
</dbReference>
<dbReference type="SUPFAM" id="SSF50978">
    <property type="entry name" value="WD40 repeat-like"/>
    <property type="match status" value="1"/>
</dbReference>
<dbReference type="InterPro" id="IPR036322">
    <property type="entry name" value="WD40_repeat_dom_sf"/>
</dbReference>
<dbReference type="InterPro" id="IPR001680">
    <property type="entry name" value="WD40_rpt"/>
</dbReference>
<keyword evidence="5" id="KW-0677">Repeat</keyword>
<feature type="region of interest" description="Disordered" evidence="6">
    <location>
        <begin position="196"/>
        <end position="217"/>
    </location>
</feature>
<dbReference type="GO" id="GO:0003677">
    <property type="term" value="F:DNA binding"/>
    <property type="evidence" value="ECO:0007669"/>
    <property type="project" value="TreeGrafter"/>
</dbReference>
<dbReference type="Proteomes" id="UP000215902">
    <property type="component" value="Unassembled WGS sequence"/>
</dbReference>
<dbReference type="PANTHER" id="PTHR14773:SF0">
    <property type="entry name" value="WD REPEAT-CONTAINING PROTEIN 76"/>
    <property type="match status" value="1"/>
</dbReference>
<comment type="caution">
    <text evidence="7">The sequence shown here is derived from an EMBL/GenBank/DDBJ whole genome shotgun (WGS) entry which is preliminary data.</text>
</comment>
<feature type="region of interest" description="Disordered" evidence="6">
    <location>
        <begin position="59"/>
        <end position="179"/>
    </location>
</feature>
<keyword evidence="4" id="KW-0853">WD repeat</keyword>